<evidence type="ECO:0000313" key="9">
    <source>
        <dbReference type="Proteomes" id="UP001353858"/>
    </source>
</evidence>
<dbReference type="Pfam" id="PF05485">
    <property type="entry name" value="THAP"/>
    <property type="match status" value="1"/>
</dbReference>
<comment type="caution">
    <text evidence="8">The sequence shown here is derived from an EMBL/GenBank/DDBJ whole genome shotgun (WGS) entry which is preliminary data.</text>
</comment>
<proteinExistence type="predicted"/>
<keyword evidence="2 5" id="KW-0863">Zinc-finger</keyword>
<evidence type="ECO:0000256" key="3">
    <source>
        <dbReference type="ARBA" id="ARBA00022833"/>
    </source>
</evidence>
<accession>A0AAN7PEP2</accession>
<dbReference type="SUPFAM" id="SSF57716">
    <property type="entry name" value="Glucocorticoid receptor-like (DNA-binding domain)"/>
    <property type="match status" value="1"/>
</dbReference>
<dbReference type="PROSITE" id="PS50950">
    <property type="entry name" value="ZF_THAP"/>
    <property type="match status" value="1"/>
</dbReference>
<evidence type="ECO:0000313" key="8">
    <source>
        <dbReference type="EMBL" id="KAK4886960.1"/>
    </source>
</evidence>
<evidence type="ECO:0000256" key="1">
    <source>
        <dbReference type="ARBA" id="ARBA00022723"/>
    </source>
</evidence>
<keyword evidence="3" id="KW-0862">Zinc</keyword>
<feature type="region of interest" description="Disordered" evidence="6">
    <location>
        <begin position="202"/>
        <end position="236"/>
    </location>
</feature>
<keyword evidence="4 5" id="KW-0238">DNA-binding</keyword>
<dbReference type="EMBL" id="JARPUR010000001">
    <property type="protein sequence ID" value="KAK4886960.1"/>
    <property type="molecule type" value="Genomic_DNA"/>
</dbReference>
<dbReference type="AlphaFoldDB" id="A0AAN7PEP2"/>
<evidence type="ECO:0000259" key="7">
    <source>
        <dbReference type="PROSITE" id="PS50950"/>
    </source>
</evidence>
<evidence type="ECO:0000256" key="6">
    <source>
        <dbReference type="SAM" id="MobiDB-lite"/>
    </source>
</evidence>
<dbReference type="GO" id="GO:0008270">
    <property type="term" value="F:zinc ion binding"/>
    <property type="evidence" value="ECO:0007669"/>
    <property type="project" value="UniProtKB-KW"/>
</dbReference>
<protein>
    <recommendedName>
        <fullName evidence="7">THAP-type domain-containing protein</fullName>
    </recommendedName>
</protein>
<evidence type="ECO:0000256" key="5">
    <source>
        <dbReference type="PROSITE-ProRule" id="PRU00309"/>
    </source>
</evidence>
<name>A0AAN7PEP2_9COLE</name>
<dbReference type="PANTHER" id="PTHR46600">
    <property type="entry name" value="THAP DOMAIN-CONTAINING"/>
    <property type="match status" value="1"/>
</dbReference>
<keyword evidence="1" id="KW-0479">Metal-binding</keyword>
<evidence type="ECO:0000256" key="2">
    <source>
        <dbReference type="ARBA" id="ARBA00022771"/>
    </source>
</evidence>
<sequence>MEGGGQEVDVVSAAIRETMRATRSEVGYRELGALLPTYGGTQGEDVAAWFKRVEAIQSMYDTSEGMMLLIIGGKLSGAARVWYDFKPENVTLTLADLKSGVVYAAKKCPNKGYNCNLSFFTFPRDEQRAHTWLRACGREDLLENVSKPGSYKLCAAHFQDRMYLNDLKNRLLPTALPTLFPSMECLSNTDVEHSNYLQATDPVDTNKEELLSEPEPFGSGGSESEYLPSEESRSSLIVPDTPENMLLSNTECDQALRSLPVDHSENFYSTNTDNLSSVVLIKLKQKN</sequence>
<dbReference type="SMART" id="SM00980">
    <property type="entry name" value="THAP"/>
    <property type="match status" value="1"/>
</dbReference>
<feature type="domain" description="THAP-type" evidence="7">
    <location>
        <begin position="97"/>
        <end position="180"/>
    </location>
</feature>
<keyword evidence="9" id="KW-1185">Reference proteome</keyword>
<evidence type="ECO:0000256" key="4">
    <source>
        <dbReference type="ARBA" id="ARBA00023125"/>
    </source>
</evidence>
<gene>
    <name evidence="8" type="ORF">RN001_003231</name>
</gene>
<dbReference type="InterPro" id="IPR026516">
    <property type="entry name" value="THAP1/10"/>
</dbReference>
<dbReference type="SMART" id="SM00692">
    <property type="entry name" value="DM3"/>
    <property type="match status" value="1"/>
</dbReference>
<dbReference type="GO" id="GO:0043565">
    <property type="term" value="F:sequence-specific DNA binding"/>
    <property type="evidence" value="ECO:0007669"/>
    <property type="project" value="InterPro"/>
</dbReference>
<dbReference type="InterPro" id="IPR006612">
    <property type="entry name" value="THAP_Znf"/>
</dbReference>
<dbReference type="PANTHER" id="PTHR46600:SF11">
    <property type="entry name" value="THAP DOMAIN-CONTAINING PROTEIN 10"/>
    <property type="match status" value="1"/>
</dbReference>
<reference evidence="9" key="1">
    <citation type="submission" date="2023-01" db="EMBL/GenBank/DDBJ databases">
        <title>Key to firefly adult light organ development and bioluminescence: homeobox transcription factors regulate luciferase expression and transportation to peroxisome.</title>
        <authorList>
            <person name="Fu X."/>
        </authorList>
    </citation>
    <scope>NUCLEOTIDE SEQUENCE [LARGE SCALE GENOMIC DNA]</scope>
</reference>
<dbReference type="Proteomes" id="UP001353858">
    <property type="component" value="Unassembled WGS sequence"/>
</dbReference>
<organism evidence="8 9">
    <name type="scientific">Aquatica leii</name>
    <dbReference type="NCBI Taxonomy" id="1421715"/>
    <lineage>
        <taxon>Eukaryota</taxon>
        <taxon>Metazoa</taxon>
        <taxon>Ecdysozoa</taxon>
        <taxon>Arthropoda</taxon>
        <taxon>Hexapoda</taxon>
        <taxon>Insecta</taxon>
        <taxon>Pterygota</taxon>
        <taxon>Neoptera</taxon>
        <taxon>Endopterygota</taxon>
        <taxon>Coleoptera</taxon>
        <taxon>Polyphaga</taxon>
        <taxon>Elateriformia</taxon>
        <taxon>Elateroidea</taxon>
        <taxon>Lampyridae</taxon>
        <taxon>Luciolinae</taxon>
        <taxon>Aquatica</taxon>
    </lineage>
</organism>